<gene>
    <name evidence="2" type="ORF">CASFOL_001090</name>
</gene>
<dbReference type="InterPro" id="IPR036047">
    <property type="entry name" value="F-box-like_dom_sf"/>
</dbReference>
<accession>A0ABD3EM56</accession>
<dbReference type="InterPro" id="IPR050796">
    <property type="entry name" value="SCF_F-box_component"/>
</dbReference>
<sequence>MAAQVTSIDHLPNDTVRCILSKLPVKTLLTLIYVSKSWRATISATISDPAFVKTQLQHHSTNSYSLFLRKSTFSDHRRTTYDFSLVRARDDDDDDTSFQLESSLVCPRPGFNDVLCTCEGVVLLTACSRNSYKAFMLWNPSTRKEATFLFPYKFQHCPAKHGLCYDPVTGDFKVVVACNTHYAVYSCKNKLWSEPRDFPYSCEMGNSEGLFVDGVIYWVVLDNEEVRSEEIVYFYPSDDSFKKLEKPKSMIHGSEFDLVVLRGCLCLYTFDIGEIQIWIKEEGEDRIAWTELMSIESEQDVWFRPVCSLENDKILLDLEFDGFVVYNPREKTFGEEFDYSFDHSSLHVQMVPCKETLLFPFEDMRRPKRKRSKPLKYE</sequence>
<evidence type="ECO:0000313" key="2">
    <source>
        <dbReference type="EMBL" id="KAL3655304.1"/>
    </source>
</evidence>
<reference evidence="3" key="1">
    <citation type="journal article" date="2024" name="IScience">
        <title>Strigolactones Initiate the Formation of Haustorium-like Structures in Castilleja.</title>
        <authorList>
            <person name="Buerger M."/>
            <person name="Peterson D."/>
            <person name="Chory J."/>
        </authorList>
    </citation>
    <scope>NUCLEOTIDE SEQUENCE [LARGE SCALE GENOMIC DNA]</scope>
</reference>
<dbReference type="NCBIfam" id="TIGR01640">
    <property type="entry name" value="F_box_assoc_1"/>
    <property type="match status" value="1"/>
</dbReference>
<dbReference type="PANTHER" id="PTHR31672">
    <property type="entry name" value="BNACNNG10540D PROTEIN"/>
    <property type="match status" value="1"/>
</dbReference>
<dbReference type="InterPro" id="IPR001810">
    <property type="entry name" value="F-box_dom"/>
</dbReference>
<dbReference type="SMART" id="SM00256">
    <property type="entry name" value="FBOX"/>
    <property type="match status" value="1"/>
</dbReference>
<protein>
    <recommendedName>
        <fullName evidence="1">F-box domain-containing protein</fullName>
    </recommendedName>
</protein>
<dbReference type="InterPro" id="IPR006527">
    <property type="entry name" value="F-box-assoc_dom_typ1"/>
</dbReference>
<dbReference type="Proteomes" id="UP001632038">
    <property type="component" value="Unassembled WGS sequence"/>
</dbReference>
<name>A0ABD3EM56_9LAMI</name>
<evidence type="ECO:0000259" key="1">
    <source>
        <dbReference type="PROSITE" id="PS50181"/>
    </source>
</evidence>
<dbReference type="InterPro" id="IPR017451">
    <property type="entry name" value="F-box-assoc_interact_dom"/>
</dbReference>
<dbReference type="EMBL" id="JAVIJP010000002">
    <property type="protein sequence ID" value="KAL3655304.1"/>
    <property type="molecule type" value="Genomic_DNA"/>
</dbReference>
<keyword evidence="3" id="KW-1185">Reference proteome</keyword>
<dbReference type="SUPFAM" id="SSF50965">
    <property type="entry name" value="Galactose oxidase, central domain"/>
    <property type="match status" value="1"/>
</dbReference>
<dbReference type="Pfam" id="PF07734">
    <property type="entry name" value="FBA_1"/>
    <property type="match status" value="1"/>
</dbReference>
<feature type="domain" description="F-box" evidence="1">
    <location>
        <begin position="5"/>
        <end position="54"/>
    </location>
</feature>
<proteinExistence type="predicted"/>
<dbReference type="InterPro" id="IPR011043">
    <property type="entry name" value="Gal_Oxase/kelch_b-propeller"/>
</dbReference>
<dbReference type="Pfam" id="PF00646">
    <property type="entry name" value="F-box"/>
    <property type="match status" value="1"/>
</dbReference>
<comment type="caution">
    <text evidence="2">The sequence shown here is derived from an EMBL/GenBank/DDBJ whole genome shotgun (WGS) entry which is preliminary data.</text>
</comment>
<organism evidence="2 3">
    <name type="scientific">Castilleja foliolosa</name>
    <dbReference type="NCBI Taxonomy" id="1961234"/>
    <lineage>
        <taxon>Eukaryota</taxon>
        <taxon>Viridiplantae</taxon>
        <taxon>Streptophyta</taxon>
        <taxon>Embryophyta</taxon>
        <taxon>Tracheophyta</taxon>
        <taxon>Spermatophyta</taxon>
        <taxon>Magnoliopsida</taxon>
        <taxon>eudicotyledons</taxon>
        <taxon>Gunneridae</taxon>
        <taxon>Pentapetalae</taxon>
        <taxon>asterids</taxon>
        <taxon>lamiids</taxon>
        <taxon>Lamiales</taxon>
        <taxon>Orobanchaceae</taxon>
        <taxon>Pedicularideae</taxon>
        <taxon>Castillejinae</taxon>
        <taxon>Castilleja</taxon>
    </lineage>
</organism>
<dbReference type="SUPFAM" id="SSF81383">
    <property type="entry name" value="F-box domain"/>
    <property type="match status" value="1"/>
</dbReference>
<dbReference type="AlphaFoldDB" id="A0ABD3EM56"/>
<dbReference type="PANTHER" id="PTHR31672:SF13">
    <property type="entry name" value="F-BOX PROTEIN CPR30-LIKE"/>
    <property type="match status" value="1"/>
</dbReference>
<dbReference type="Gene3D" id="1.20.1280.50">
    <property type="match status" value="1"/>
</dbReference>
<dbReference type="PROSITE" id="PS50181">
    <property type="entry name" value="FBOX"/>
    <property type="match status" value="1"/>
</dbReference>
<evidence type="ECO:0000313" key="3">
    <source>
        <dbReference type="Proteomes" id="UP001632038"/>
    </source>
</evidence>